<feature type="region of interest" description="Disordered" evidence="5">
    <location>
        <begin position="974"/>
        <end position="995"/>
    </location>
</feature>
<dbReference type="AlphaFoldDB" id="A0A183C7Q2"/>
<dbReference type="Pfam" id="PF25314">
    <property type="entry name" value="TNFR_nem"/>
    <property type="match status" value="2"/>
</dbReference>
<dbReference type="Proteomes" id="UP000050741">
    <property type="component" value="Unassembled WGS sequence"/>
</dbReference>
<dbReference type="InterPro" id="IPR049883">
    <property type="entry name" value="NOTCH1_EGF-like"/>
</dbReference>
<dbReference type="PROSITE" id="PS01187">
    <property type="entry name" value="EGF_CA"/>
    <property type="match status" value="1"/>
</dbReference>
<dbReference type="InterPro" id="IPR001881">
    <property type="entry name" value="EGF-like_Ca-bd_dom"/>
</dbReference>
<dbReference type="PANTHER" id="PTHR24034">
    <property type="entry name" value="EGF-LIKE DOMAIN-CONTAINING PROTEIN"/>
    <property type="match status" value="1"/>
</dbReference>
<keyword evidence="3" id="KW-1015">Disulfide bond</keyword>
<evidence type="ECO:0000313" key="10">
    <source>
        <dbReference type="WBParaSite" id="GPLIN_000889800"/>
    </source>
</evidence>
<evidence type="ECO:0000313" key="9">
    <source>
        <dbReference type="Proteomes" id="UP000050741"/>
    </source>
</evidence>
<dbReference type="Pfam" id="PF12661">
    <property type="entry name" value="hEGF"/>
    <property type="match status" value="1"/>
</dbReference>
<dbReference type="Pfam" id="PF07645">
    <property type="entry name" value="EGF_CA"/>
    <property type="match status" value="3"/>
</dbReference>
<name>A0A183C7Q2_GLOPA</name>
<dbReference type="PROSITE" id="PS50026">
    <property type="entry name" value="EGF_3"/>
    <property type="match status" value="6"/>
</dbReference>
<dbReference type="PROSITE" id="PS50024">
    <property type="entry name" value="SEA"/>
    <property type="match status" value="2"/>
</dbReference>
<feature type="domain" description="EGF-like" evidence="8">
    <location>
        <begin position="675"/>
        <end position="712"/>
    </location>
</feature>
<feature type="transmembrane region" description="Helical" evidence="6">
    <location>
        <begin position="867"/>
        <end position="892"/>
    </location>
</feature>
<dbReference type="SUPFAM" id="SSF57196">
    <property type="entry name" value="EGF/Laminin"/>
    <property type="match status" value="2"/>
</dbReference>
<feature type="domain" description="SEA" evidence="7">
    <location>
        <begin position="373"/>
        <end position="500"/>
    </location>
</feature>
<dbReference type="PROSITE" id="PS00010">
    <property type="entry name" value="ASX_HYDROXYL"/>
    <property type="match status" value="4"/>
</dbReference>
<feature type="domain" description="EGF-like" evidence="8">
    <location>
        <begin position="57"/>
        <end position="103"/>
    </location>
</feature>
<feature type="domain" description="EGF-like" evidence="8">
    <location>
        <begin position="723"/>
        <end position="762"/>
    </location>
</feature>
<dbReference type="InterPro" id="IPR018097">
    <property type="entry name" value="EGF_Ca-bd_CS"/>
</dbReference>
<evidence type="ECO:0000256" key="2">
    <source>
        <dbReference type="ARBA" id="ARBA00022737"/>
    </source>
</evidence>
<keyword evidence="2" id="KW-0677">Repeat</keyword>
<evidence type="ECO:0000259" key="7">
    <source>
        <dbReference type="PROSITE" id="PS50024"/>
    </source>
</evidence>
<dbReference type="PROSITE" id="PS01186">
    <property type="entry name" value="EGF_2"/>
    <property type="match status" value="1"/>
</dbReference>
<reference evidence="9" key="1">
    <citation type="submission" date="2014-05" db="EMBL/GenBank/DDBJ databases">
        <title>The genome and life-stage specific transcriptomes of Globodera pallida elucidate key aspects of plant parasitism by a cyst nematode.</title>
        <authorList>
            <person name="Cotton J.A."/>
            <person name="Lilley C.J."/>
            <person name="Jones L.M."/>
            <person name="Kikuchi T."/>
            <person name="Reid A.J."/>
            <person name="Thorpe P."/>
            <person name="Tsai I.J."/>
            <person name="Beasley H."/>
            <person name="Blok V."/>
            <person name="Cock P.J.A."/>
            <person name="Van den Akker S.E."/>
            <person name="Holroyd N."/>
            <person name="Hunt M."/>
            <person name="Mantelin S."/>
            <person name="Naghra H."/>
            <person name="Pain A."/>
            <person name="Palomares-Rius J.E."/>
            <person name="Zarowiecki M."/>
            <person name="Berriman M."/>
            <person name="Jones J.T."/>
            <person name="Urwin P.E."/>
        </authorList>
    </citation>
    <scope>NUCLEOTIDE SEQUENCE [LARGE SCALE GENOMIC DNA]</scope>
    <source>
        <strain evidence="9">Lindley</strain>
    </source>
</reference>
<accession>A0A183C7Q2</accession>
<dbReference type="InterPro" id="IPR057353">
    <property type="entry name" value="TNFR_nem"/>
</dbReference>
<evidence type="ECO:0000256" key="6">
    <source>
        <dbReference type="SAM" id="Phobius"/>
    </source>
</evidence>
<dbReference type="InterPro" id="IPR000152">
    <property type="entry name" value="EGF-type_Asp/Asn_hydroxyl_site"/>
</dbReference>
<sequence length="995" mass="109818">MKEDFLNSFNRSCRDEVLGLDSDRAPKQHNYVCRCKPGYIDFSPNPQYESGLDCRPLLDECKTGQHTCHRNATCHDTADSYTCQCKPGFKDMDELRNPGRNCQPILTPKNPCDDGTHNCHTYARCRATGSLSYTCECLSGYEDKSPSEKPGRFCAPKQPICLDKSKMDCHQYAICQESNAYPEGFTCHCRDGYVDKKGYECVCRAGFRDETPAQPGTSCKQLINECKFSGMNDCSPHANCIDQPDGYACVCKPPYVDEGPKEKPGRICCFNECANPKDNDCDTNNAICEDLEEGFTCKCKPGFYDAGQLPGRMCAAYKEPTATPVIVEFNKNCTAQCGDECCQTELGEVCVGGAKCKCFPGLSRSKEGEKCEAVEKTSLLFRLVSEGDKLLLFSNSEYGTSSSPSYVEFASTFSQDLGKAVSSTLYAPRYILTDINYITHPNTVNSSWSDGLLVNFTVETRLSPEGRVDACDLWNALQESIQKTNGAVGGGKIQVATDIELLSPCPKTTALCGGLPCRPELGEICIGGNLCGCPPGQKRAGPDEICRQVIAFTFPFWVMRKYQYQLQYNESFANPQDSIYKQFVTSFESGVRQSYVKTPLASSFVISEVHDISPPSALNGSWDEGVLYNTTMYFRVGKAPTAQIAYSTLIRWIIDRNNFQLGQSGLFINPVQPNPFGPCFKNDCHPKGLCIETGPNSYRCECANGYRDMLVANPGHQCVSLYGINECENKTLNECSEHAQCFDLEYLYRCECYRGFKDASPKASVPGSVCVTDFCADVNFCSSNSTGENLEDMLLPLQIQLLDINECLFPGLHNCSENAECINLAQGYTCKCLGNHTDENPQLPGRVCAGTALPILPIKEPQSGGGIFPWLLPLLLALIFLLLTLCCCLWALSRMRWLGGKKKAFDALDSRASDESLYGQALTIPRARLDEDMGSMASSEYTVREEVERRVTTEVTRTEEEVVGGETAFAEEEQVGDKAHTFSQSHSASYYGGGH</sequence>
<dbReference type="WBParaSite" id="GPLIN_000889800">
    <property type="protein sequence ID" value="GPLIN_000889800"/>
    <property type="gene ID" value="GPLIN_000889800"/>
</dbReference>
<dbReference type="InterPro" id="IPR000082">
    <property type="entry name" value="SEA_dom"/>
</dbReference>
<feature type="domain" description="EGF-like" evidence="8">
    <location>
        <begin position="803"/>
        <end position="842"/>
    </location>
</feature>
<protein>
    <submittedName>
        <fullName evidence="10">EGF-like domain protein</fullName>
    </submittedName>
</protein>
<dbReference type="SMART" id="SM00181">
    <property type="entry name" value="EGF"/>
    <property type="match status" value="9"/>
</dbReference>
<keyword evidence="6" id="KW-0812">Transmembrane</keyword>
<reference evidence="10" key="2">
    <citation type="submission" date="2016-06" db="UniProtKB">
        <authorList>
            <consortium name="WormBaseParasite"/>
        </authorList>
    </citation>
    <scope>IDENTIFICATION</scope>
</reference>
<evidence type="ECO:0000256" key="3">
    <source>
        <dbReference type="ARBA" id="ARBA00023157"/>
    </source>
</evidence>
<dbReference type="SMART" id="SM00200">
    <property type="entry name" value="SEA"/>
    <property type="match status" value="2"/>
</dbReference>
<dbReference type="InterPro" id="IPR050751">
    <property type="entry name" value="ECM_structural_protein"/>
</dbReference>
<feature type="domain" description="EGF-like" evidence="8">
    <location>
        <begin position="108"/>
        <end position="147"/>
    </location>
</feature>
<dbReference type="CDD" id="cd00054">
    <property type="entry name" value="EGF_CA"/>
    <property type="match status" value="4"/>
</dbReference>
<keyword evidence="6" id="KW-1133">Transmembrane helix</keyword>
<dbReference type="SMART" id="SM00179">
    <property type="entry name" value="EGF_CA"/>
    <property type="match status" value="8"/>
</dbReference>
<dbReference type="Gene3D" id="2.10.25.10">
    <property type="entry name" value="Laminin"/>
    <property type="match status" value="6"/>
</dbReference>
<comment type="caution">
    <text evidence="4">Lacks conserved residue(s) required for the propagation of feature annotation.</text>
</comment>
<evidence type="ECO:0000256" key="1">
    <source>
        <dbReference type="ARBA" id="ARBA00022536"/>
    </source>
</evidence>
<evidence type="ECO:0000259" key="8">
    <source>
        <dbReference type="PROSITE" id="PS50026"/>
    </source>
</evidence>
<keyword evidence="9" id="KW-1185">Reference proteome</keyword>
<keyword evidence="1 4" id="KW-0245">EGF-like domain</keyword>
<evidence type="ECO:0000256" key="5">
    <source>
        <dbReference type="SAM" id="MobiDB-lite"/>
    </source>
</evidence>
<dbReference type="GO" id="GO:0005509">
    <property type="term" value="F:calcium ion binding"/>
    <property type="evidence" value="ECO:0007669"/>
    <property type="project" value="InterPro"/>
</dbReference>
<organism evidence="9 10">
    <name type="scientific">Globodera pallida</name>
    <name type="common">Potato cyst nematode worm</name>
    <name type="synonym">Heterodera pallida</name>
    <dbReference type="NCBI Taxonomy" id="36090"/>
    <lineage>
        <taxon>Eukaryota</taxon>
        <taxon>Metazoa</taxon>
        <taxon>Ecdysozoa</taxon>
        <taxon>Nematoda</taxon>
        <taxon>Chromadorea</taxon>
        <taxon>Rhabditida</taxon>
        <taxon>Tylenchina</taxon>
        <taxon>Tylenchomorpha</taxon>
        <taxon>Tylenchoidea</taxon>
        <taxon>Heteroderidae</taxon>
        <taxon>Heteroderinae</taxon>
        <taxon>Globodera</taxon>
    </lineage>
</organism>
<dbReference type="InterPro" id="IPR000742">
    <property type="entry name" value="EGF"/>
</dbReference>
<dbReference type="PANTHER" id="PTHR24034:SF89">
    <property type="entry name" value="COMPLEMENT COMPONENT C1Q RECEPTOR"/>
    <property type="match status" value="1"/>
</dbReference>
<dbReference type="InterPro" id="IPR013032">
    <property type="entry name" value="EGF-like_CS"/>
</dbReference>
<keyword evidence="6" id="KW-0472">Membrane</keyword>
<evidence type="ECO:0000256" key="4">
    <source>
        <dbReference type="PROSITE-ProRule" id="PRU00076"/>
    </source>
</evidence>
<feature type="domain" description="SEA" evidence="7">
    <location>
        <begin position="548"/>
        <end position="673"/>
    </location>
</feature>
<feature type="domain" description="EGF-like" evidence="8">
    <location>
        <begin position="222"/>
        <end position="261"/>
    </location>
</feature>
<proteinExistence type="predicted"/>